<organism evidence="1 2">
    <name type="scientific">Arabidopsis thaliana</name>
    <name type="common">Mouse-ear cress</name>
    <dbReference type="NCBI Taxonomy" id="3702"/>
    <lineage>
        <taxon>Eukaryota</taxon>
        <taxon>Viridiplantae</taxon>
        <taxon>Streptophyta</taxon>
        <taxon>Embryophyta</taxon>
        <taxon>Tracheophyta</taxon>
        <taxon>Spermatophyta</taxon>
        <taxon>Magnoliopsida</taxon>
        <taxon>eudicotyledons</taxon>
        <taxon>Gunneridae</taxon>
        <taxon>Pentapetalae</taxon>
        <taxon>rosids</taxon>
        <taxon>malvids</taxon>
        <taxon>Brassicales</taxon>
        <taxon>Brassicaceae</taxon>
        <taxon>Camelineae</taxon>
        <taxon>Arabidopsis</taxon>
    </lineage>
</organism>
<evidence type="ECO:0000313" key="2">
    <source>
        <dbReference type="Proteomes" id="UP000078284"/>
    </source>
</evidence>
<comment type="caution">
    <text evidence="1">The sequence shown here is derived from an EMBL/GenBank/DDBJ whole genome shotgun (WGS) entry which is preliminary data.</text>
</comment>
<dbReference type="Proteomes" id="UP000078284">
    <property type="component" value="Chromosome 3"/>
</dbReference>
<evidence type="ECO:0000313" key="1">
    <source>
        <dbReference type="EMBL" id="OAP05551.1"/>
    </source>
</evidence>
<reference evidence="2" key="1">
    <citation type="journal article" date="2016" name="Proc. Natl. Acad. Sci. U.S.A.">
        <title>Chromosome-level assembly of Arabidopsis thaliana Ler reveals the extent of translocation and inversion polymorphisms.</title>
        <authorList>
            <person name="Zapata L."/>
            <person name="Ding J."/>
            <person name="Willing E.M."/>
            <person name="Hartwig B."/>
            <person name="Bezdan D."/>
            <person name="Jiao W.B."/>
            <person name="Patel V."/>
            <person name="Velikkakam James G."/>
            <person name="Koornneef M."/>
            <person name="Ossowski S."/>
            <person name="Schneeberger K."/>
        </authorList>
    </citation>
    <scope>NUCLEOTIDE SEQUENCE [LARGE SCALE GENOMIC DNA]</scope>
    <source>
        <strain evidence="2">cv. Landsberg erecta</strain>
    </source>
</reference>
<sequence>MPKRETKKIKPSQEVIKEGPFLVAIHLKVIKLGHKFKIQTNM</sequence>
<dbReference type="EMBL" id="LUHQ01000003">
    <property type="protein sequence ID" value="OAP05551.1"/>
    <property type="molecule type" value="Genomic_DNA"/>
</dbReference>
<name>A0A178VJA4_ARATH</name>
<accession>A0A178VJA4</accession>
<dbReference type="AlphaFoldDB" id="A0A178VJA4"/>
<proteinExistence type="predicted"/>
<protein>
    <submittedName>
        <fullName evidence="1">LBD25</fullName>
    </submittedName>
</protein>
<gene>
    <name evidence="1" type="ordered locus">AXX17_At3g30180</name>
</gene>